<keyword evidence="6" id="KW-0808">Transferase</keyword>
<dbReference type="EMBL" id="NAJP01000054">
    <property type="protein sequence ID" value="TKA37142.1"/>
    <property type="molecule type" value="Genomic_DNA"/>
</dbReference>
<dbReference type="GO" id="GO:0000166">
    <property type="term" value="F:nucleotide binding"/>
    <property type="evidence" value="ECO:0007669"/>
    <property type="project" value="UniProtKB-KW"/>
</dbReference>
<keyword evidence="8" id="KW-0547">Nucleotide-binding</keyword>
<organism evidence="14 15">
    <name type="scientific">Friedmanniomyces endolithicus</name>
    <dbReference type="NCBI Taxonomy" id="329885"/>
    <lineage>
        <taxon>Eukaryota</taxon>
        <taxon>Fungi</taxon>
        <taxon>Dikarya</taxon>
        <taxon>Ascomycota</taxon>
        <taxon>Pezizomycotina</taxon>
        <taxon>Dothideomycetes</taxon>
        <taxon>Dothideomycetidae</taxon>
        <taxon>Mycosphaerellales</taxon>
        <taxon>Teratosphaeriaceae</taxon>
        <taxon>Friedmanniomyces</taxon>
    </lineage>
</organism>
<comment type="caution">
    <text evidence="14">The sequence shown here is derived from an EMBL/GenBank/DDBJ whole genome shotgun (WGS) entry which is preliminary data.</text>
</comment>
<evidence type="ECO:0000313" key="15">
    <source>
        <dbReference type="Proteomes" id="UP000310066"/>
    </source>
</evidence>
<evidence type="ECO:0000256" key="7">
    <source>
        <dbReference type="ARBA" id="ARBA00022692"/>
    </source>
</evidence>
<feature type="compositionally biased region" description="Acidic residues" evidence="12">
    <location>
        <begin position="132"/>
        <end position="149"/>
    </location>
</feature>
<evidence type="ECO:0000256" key="4">
    <source>
        <dbReference type="ARBA" id="ARBA00012557"/>
    </source>
</evidence>
<dbReference type="EC" id="2.4.1.122" evidence="4"/>
<dbReference type="PANTHER" id="PTHR23033">
    <property type="entry name" value="BETA1,3-GALACTOSYLTRANSFERASE"/>
    <property type="match status" value="1"/>
</dbReference>
<dbReference type="InterPro" id="IPR003378">
    <property type="entry name" value="Fringe-like_glycosylTrfase"/>
</dbReference>
<evidence type="ECO:0000256" key="5">
    <source>
        <dbReference type="ARBA" id="ARBA00022676"/>
    </source>
</evidence>
<keyword evidence="7" id="KW-0812">Transmembrane</keyword>
<feature type="compositionally biased region" description="Basic and acidic residues" evidence="12">
    <location>
        <begin position="122"/>
        <end position="131"/>
    </location>
</feature>
<keyword evidence="9" id="KW-0735">Signal-anchor</keyword>
<dbReference type="Pfam" id="PF02434">
    <property type="entry name" value="Fringe"/>
    <property type="match status" value="1"/>
</dbReference>
<evidence type="ECO:0000256" key="1">
    <source>
        <dbReference type="ARBA" id="ARBA00004606"/>
    </source>
</evidence>
<dbReference type="InterPro" id="IPR026050">
    <property type="entry name" value="C1GALT1/C1GALT1_chp1"/>
</dbReference>
<sequence>MGAQTGKVFHLSDLDNNVSIITATSTARASLYTVVGSSEESSHGVALPPTEDSIAVFSRGARKQDDLACGTRASSWWPRGGVGRIILTSLIVVLLMVVSRHYLPSVHDSAEEVVSHYAPDIHLQRPPHDEPQEAYEDTNGDPPATDEEPPLIYDDPAPSAYAAKEPPPIESSRLALRGCPVIPKSADFLVSMKTGATELFAKLPEQLLTTLRCVPNYMIFSDIEQEMGDYHIYSSLEDVSDSYKYSHRDFSFYRRLLDLYAKGQDLSLLQITKQAEGSAWDLDKWKFLPITHKVYKEQPHVKWYIFLEADSYMAWPNVLEMLALYDPEEPWYLGATHFYGDVAFAHGGMGYMISNGAMRMLDKIYDHKHVAEWERRVSESCCGDVMLADVLQEAGINITGIPGLYGESLTWFEWEEGKWCEPALSWHHVRAHDVEALWQFETKLLSGSSSHYVYRDLFLKLIEPHLAATRNDWDNLSRDRIYTGPTGRHGDEGRRYMQPVQWADLEKEERDDIWKDLEDDRKEAIETDGIYQKETRWDELSEDEQVSAWEDLTDVEREAHESLRHCRAACEDWSECMQYWSMGGRCHLHRTIRLGHYLEPRRVTADEELGGVSLNRSVAGWMQDRVRDMKDRAEVCKSVPEWIKQHAEDEGIGQAS</sequence>
<dbReference type="OrthoDB" id="414175at2759"/>
<evidence type="ECO:0000256" key="9">
    <source>
        <dbReference type="ARBA" id="ARBA00022968"/>
    </source>
</evidence>
<dbReference type="AlphaFoldDB" id="A0A4U0UPE9"/>
<gene>
    <name evidence="14" type="ORF">B0A54_12003</name>
</gene>
<evidence type="ECO:0000256" key="11">
    <source>
        <dbReference type="ARBA" id="ARBA00023136"/>
    </source>
</evidence>
<evidence type="ECO:0000259" key="13">
    <source>
        <dbReference type="Pfam" id="PF02434"/>
    </source>
</evidence>
<evidence type="ECO:0000256" key="3">
    <source>
        <dbReference type="ARBA" id="ARBA00006462"/>
    </source>
</evidence>
<dbReference type="PANTHER" id="PTHR23033:SF47">
    <property type="entry name" value="APPLE DOMAIN-CONTAINING PROTEIN-RELATED"/>
    <property type="match status" value="1"/>
</dbReference>
<evidence type="ECO:0000256" key="10">
    <source>
        <dbReference type="ARBA" id="ARBA00022989"/>
    </source>
</evidence>
<comment type="subcellular location">
    <subcellularLocation>
        <location evidence="1">Membrane</location>
        <topology evidence="1">Single-pass type II membrane protein</topology>
    </subcellularLocation>
</comment>
<dbReference type="Gene3D" id="3.90.550.50">
    <property type="match status" value="1"/>
</dbReference>
<evidence type="ECO:0000313" key="14">
    <source>
        <dbReference type="EMBL" id="TKA37142.1"/>
    </source>
</evidence>
<proteinExistence type="inferred from homology"/>
<feature type="region of interest" description="Disordered" evidence="12">
    <location>
        <begin position="122"/>
        <end position="166"/>
    </location>
</feature>
<dbReference type="GO" id="GO:0016020">
    <property type="term" value="C:membrane"/>
    <property type="evidence" value="ECO:0007669"/>
    <property type="project" value="UniProtKB-SubCell"/>
</dbReference>
<dbReference type="Proteomes" id="UP000310066">
    <property type="component" value="Unassembled WGS sequence"/>
</dbReference>
<evidence type="ECO:0000256" key="2">
    <source>
        <dbReference type="ARBA" id="ARBA00004922"/>
    </source>
</evidence>
<name>A0A4U0UPE9_9PEZI</name>
<dbReference type="STRING" id="329885.A0A4U0UPE9"/>
<reference evidence="14 15" key="1">
    <citation type="submission" date="2017-03" db="EMBL/GenBank/DDBJ databases">
        <title>Genomes of endolithic fungi from Antarctica.</title>
        <authorList>
            <person name="Coleine C."/>
            <person name="Masonjones S."/>
            <person name="Stajich J.E."/>
        </authorList>
    </citation>
    <scope>NUCLEOTIDE SEQUENCE [LARGE SCALE GENOMIC DNA]</scope>
    <source>
        <strain evidence="14 15">CCFEE 5311</strain>
    </source>
</reference>
<evidence type="ECO:0000256" key="12">
    <source>
        <dbReference type="SAM" id="MobiDB-lite"/>
    </source>
</evidence>
<evidence type="ECO:0000256" key="8">
    <source>
        <dbReference type="ARBA" id="ARBA00022741"/>
    </source>
</evidence>
<keyword evidence="10" id="KW-1133">Transmembrane helix</keyword>
<accession>A0A4U0UPE9</accession>
<keyword evidence="11" id="KW-0472">Membrane</keyword>
<comment type="pathway">
    <text evidence="2">Protein modification; protein glycosylation.</text>
</comment>
<protein>
    <recommendedName>
        <fullName evidence="4">N-acetylgalactosaminide beta-1,3-galactosyltransferase</fullName>
        <ecNumber evidence="4">2.4.1.122</ecNumber>
    </recommendedName>
</protein>
<feature type="domain" description="Fringe-like glycosyltransferase" evidence="13">
    <location>
        <begin position="299"/>
        <end position="402"/>
    </location>
</feature>
<comment type="similarity">
    <text evidence="3">Belongs to the glycosyltransferase 31 family. Beta3-Gal-T subfamily.</text>
</comment>
<keyword evidence="5" id="KW-0328">Glycosyltransferase</keyword>
<evidence type="ECO:0000256" key="6">
    <source>
        <dbReference type="ARBA" id="ARBA00022679"/>
    </source>
</evidence>
<dbReference type="GO" id="GO:0016263">
    <property type="term" value="F:glycoprotein-N-acetylgalactosamine 3-beta-galactosyltransferase activity"/>
    <property type="evidence" value="ECO:0007669"/>
    <property type="project" value="UniProtKB-EC"/>
</dbReference>